<gene>
    <name evidence="2" type="primary">thpR</name>
    <name evidence="2" type="ORF">EM20IM_04920</name>
</gene>
<dbReference type="Gene3D" id="3.90.1140.10">
    <property type="entry name" value="Cyclic phosphodiesterase"/>
    <property type="match status" value="1"/>
</dbReference>
<dbReference type="NCBIfam" id="TIGR02258">
    <property type="entry name" value="2_5_ligase"/>
    <property type="match status" value="1"/>
</dbReference>
<reference evidence="2 3" key="1">
    <citation type="submission" date="2020-12" db="EMBL/GenBank/DDBJ databases">
        <authorList>
            <person name="Awala S.I."/>
            <person name="Gwak J.-H."/>
            <person name="Kim S.-J."/>
            <person name="Rhee S.-K."/>
        </authorList>
    </citation>
    <scope>NUCLEOTIDE SEQUENCE [LARGE SCALE GENOMIC DNA]</scope>
    <source>
        <strain evidence="2 3">IT5</strain>
    </source>
</reference>
<protein>
    <submittedName>
        <fullName evidence="2">RNA 2',3'-cyclic phosphodiesterase</fullName>
    </submittedName>
</protein>
<organism evidence="2 3">
    <name type="scientific">Candidatus Methylacidiphilum infernorum</name>
    <dbReference type="NCBI Taxonomy" id="511746"/>
    <lineage>
        <taxon>Bacteria</taxon>
        <taxon>Pseudomonadati</taxon>
        <taxon>Verrucomicrobiota</taxon>
        <taxon>Methylacidiphilae</taxon>
        <taxon>Methylacidiphilales</taxon>
        <taxon>Methylacidiphilaceae</taxon>
        <taxon>Methylacidiphilum (ex Ratnadevi et al. 2023)</taxon>
    </lineage>
</organism>
<dbReference type="SUPFAM" id="SSF55144">
    <property type="entry name" value="LigT-like"/>
    <property type="match status" value="1"/>
</dbReference>
<sequence length="197" mass="22855">MDLKEEEKKERFFFAFWPDSQRQSLLGRLREELFAGIQAKAIPLELLHLTVLFLGWTSPRSIEEIIKELPGRLKTEGFPLFFQFSKAVFKRRGKEGIIWLEAVRVPPPAERLLQDLIQLMTQKKLSFQAHSPFVPHITIFRHVLPQSLPGNLAKRKEIELPAPFELGVDTLYLVRSELKAEGSDYKKVFSFPLVQQN</sequence>
<dbReference type="InterPro" id="IPR009097">
    <property type="entry name" value="Cyclic_Pdiesterase"/>
</dbReference>
<dbReference type="InterPro" id="IPR004175">
    <property type="entry name" value="RNA_CPDase"/>
</dbReference>
<evidence type="ECO:0000313" key="3">
    <source>
        <dbReference type="Proteomes" id="UP000663088"/>
    </source>
</evidence>
<proteinExistence type="predicted"/>
<dbReference type="PANTHER" id="PTHR35561:SF1">
    <property type="entry name" value="RNA 2',3'-CYCLIC PHOSPHODIESTERASE"/>
    <property type="match status" value="1"/>
</dbReference>
<evidence type="ECO:0000256" key="1">
    <source>
        <dbReference type="ARBA" id="ARBA00022801"/>
    </source>
</evidence>
<dbReference type="Pfam" id="PF13563">
    <property type="entry name" value="2_5_RNA_ligase2"/>
    <property type="match status" value="1"/>
</dbReference>
<keyword evidence="1" id="KW-0378">Hydrolase</keyword>
<dbReference type="EMBL" id="CP065956">
    <property type="protein sequence ID" value="QSR87663.1"/>
    <property type="molecule type" value="Genomic_DNA"/>
</dbReference>
<name>A0ABX7PYD4_9BACT</name>
<dbReference type="RefSeq" id="WP_206848129.1">
    <property type="nucleotide sequence ID" value="NZ_CP065956.1"/>
</dbReference>
<evidence type="ECO:0000313" key="2">
    <source>
        <dbReference type="EMBL" id="QSR87663.1"/>
    </source>
</evidence>
<dbReference type="Proteomes" id="UP000663088">
    <property type="component" value="Chromosome"/>
</dbReference>
<accession>A0ABX7PYD4</accession>
<dbReference type="PANTHER" id="PTHR35561">
    <property type="entry name" value="RNA 2',3'-CYCLIC PHOSPHODIESTERASE"/>
    <property type="match status" value="1"/>
</dbReference>
<keyword evidence="3" id="KW-1185">Reference proteome</keyword>